<feature type="domain" description="Tudor" evidence="3">
    <location>
        <begin position="504"/>
        <end position="563"/>
    </location>
</feature>
<reference evidence="6" key="2">
    <citation type="submission" date="2025-04" db="UniProtKB">
        <authorList>
            <consortium name="RefSeq"/>
        </authorList>
    </citation>
    <scope>IDENTIFICATION</scope>
    <source>
        <strain evidence="6">Aabys</strain>
    </source>
</reference>
<dbReference type="InterPro" id="IPR000571">
    <property type="entry name" value="Znf_CCCH"/>
</dbReference>
<dbReference type="eggNOG" id="KOG2039">
    <property type="taxonomic scope" value="Eukaryota"/>
</dbReference>
<dbReference type="PROSITE" id="PS50304">
    <property type="entry name" value="TUDOR"/>
    <property type="match status" value="1"/>
</dbReference>
<evidence type="ECO:0000256" key="1">
    <source>
        <dbReference type="PROSITE-ProRule" id="PRU00723"/>
    </source>
</evidence>
<dbReference type="Gene3D" id="2.30.30.140">
    <property type="match status" value="1"/>
</dbReference>
<dbReference type="STRING" id="7370.A0A1I8MCN7"/>
<evidence type="ECO:0000313" key="6">
    <source>
        <dbReference type="RefSeq" id="XP_005178464.1"/>
    </source>
</evidence>
<dbReference type="PROSITE" id="PS50103">
    <property type="entry name" value="ZF_C3H1"/>
    <property type="match status" value="1"/>
</dbReference>
<dbReference type="VEuPathDB" id="VectorBase:MDOMA2_012028"/>
<dbReference type="GO" id="GO:0008270">
    <property type="term" value="F:zinc ion binding"/>
    <property type="evidence" value="ECO:0007669"/>
    <property type="project" value="UniProtKB-KW"/>
</dbReference>
<dbReference type="Pfam" id="PF00567">
    <property type="entry name" value="TUDOR"/>
    <property type="match status" value="1"/>
</dbReference>
<dbReference type="OrthoDB" id="10052065at2759"/>
<keyword evidence="1" id="KW-0862">Zinc</keyword>
<evidence type="ECO:0000313" key="5">
    <source>
        <dbReference type="Proteomes" id="UP001652621"/>
    </source>
</evidence>
<dbReference type="PANTHER" id="PTHR22948:SF29">
    <property type="entry name" value="FI02030P-RELATED"/>
    <property type="match status" value="1"/>
</dbReference>
<proteinExistence type="predicted"/>
<sequence length="637" mass="73925">MAHTGGTNMQERLQQLQQLHKICLQELFQLQTNVEQYLQSSTNMVRMVENHWSEVERGGGLALMIYDNFLTSITNVMNLARKFNLQLQLNQSEDKTQILEMFGIKAGEESSNTKTVKDNKDTNTENKELKRIDFIQNYNKSLYPAEEMPCTANEDRNDMGFIYPKQNLNEIYTIGDKIKGFITYLKDVNNLEFNIIDFQSKYVGIINEVAHSLDLRQYHSLPPVNEVFGLVLDKRILRAVRSTTILYDQELEEQVYPCYLLDFGEIEHMKMDDIKYRLSEEQQHIPALGILCRVHLQSQDNAAAEKLKEMEYKQCDLKINEIKNDLLVVEFANDDDDDDLKTTITHTTDRVQDLKIDTNPFRQTNPMQTKELTREELEILYDDPLLCTSNALTAVMGYNPKDEKRLCRFYDPKTGACFKGSSCKQDHEPLDPEGWTKDIIPATSFVDNRTPTVVYPKDAIINITPTHIGQICSFYAQINDVHHNNSPLIWNDEDIPAWKRLEKPPHIYELVLARYDDGNWYRAKIVSHDDDYKMFKVFYVDYGNHQLVHLRYLAKCDSGMAQIPFQAILCRLANLREVQVAPQEKKHAIEKLCAVLLNQNLDVKVVSHHEDLIITFVDESHLRLLDNLMIEGYVISH</sequence>
<dbReference type="Gene3D" id="2.40.50.90">
    <property type="match status" value="1"/>
</dbReference>
<keyword evidence="1" id="KW-0863">Zinc-finger</keyword>
<dbReference type="GO" id="GO:0005737">
    <property type="term" value="C:cytoplasm"/>
    <property type="evidence" value="ECO:0007669"/>
    <property type="project" value="UniProtKB-ARBA"/>
</dbReference>
<protein>
    <submittedName>
        <fullName evidence="6">Uncharacterized protein LOC101887890</fullName>
    </submittedName>
</protein>
<dbReference type="InterPro" id="IPR002999">
    <property type="entry name" value="Tudor"/>
</dbReference>
<dbReference type="SMART" id="SM00333">
    <property type="entry name" value="TUDOR"/>
    <property type="match status" value="1"/>
</dbReference>
<feature type="domain" description="C3H1-type" evidence="2">
    <location>
        <begin position="401"/>
        <end position="430"/>
    </location>
</feature>
<evidence type="ECO:0000259" key="3">
    <source>
        <dbReference type="PROSITE" id="PS50304"/>
    </source>
</evidence>
<reference evidence="4" key="1">
    <citation type="submission" date="2020-05" db="UniProtKB">
        <authorList>
            <consortium name="EnsemblMetazoa"/>
        </authorList>
    </citation>
    <scope>IDENTIFICATION</scope>
    <source>
        <strain evidence="4">Aabys</strain>
    </source>
</reference>
<keyword evidence="5" id="KW-1185">Reference proteome</keyword>
<name>A0A1I8MCN7_MUSDO</name>
<dbReference type="VEuPathDB" id="VectorBase:MDOA003549"/>
<accession>A0A1I8MCN7</accession>
<dbReference type="Proteomes" id="UP001652621">
    <property type="component" value="Unplaced"/>
</dbReference>
<dbReference type="GeneID" id="101887890"/>
<organism evidence="4">
    <name type="scientific">Musca domestica</name>
    <name type="common">House fly</name>
    <dbReference type="NCBI Taxonomy" id="7370"/>
    <lineage>
        <taxon>Eukaryota</taxon>
        <taxon>Metazoa</taxon>
        <taxon>Ecdysozoa</taxon>
        <taxon>Arthropoda</taxon>
        <taxon>Hexapoda</taxon>
        <taxon>Insecta</taxon>
        <taxon>Pterygota</taxon>
        <taxon>Neoptera</taxon>
        <taxon>Endopterygota</taxon>
        <taxon>Diptera</taxon>
        <taxon>Brachycera</taxon>
        <taxon>Muscomorpha</taxon>
        <taxon>Muscoidea</taxon>
        <taxon>Muscidae</taxon>
        <taxon>Musca</taxon>
    </lineage>
</organism>
<dbReference type="EnsemblMetazoa" id="MDOA003549-RA">
    <property type="protein sequence ID" value="MDOA003549-PA"/>
    <property type="gene ID" value="MDOA003549"/>
</dbReference>
<dbReference type="SUPFAM" id="SSF63748">
    <property type="entry name" value="Tudor/PWWP/MBT"/>
    <property type="match status" value="1"/>
</dbReference>
<dbReference type="RefSeq" id="XP_005178464.1">
    <property type="nucleotide sequence ID" value="XM_005178407.3"/>
</dbReference>
<dbReference type="InterPro" id="IPR035437">
    <property type="entry name" value="SNase_OB-fold_sf"/>
</dbReference>
<feature type="zinc finger region" description="C3H1-type" evidence="1">
    <location>
        <begin position="401"/>
        <end position="430"/>
    </location>
</feature>
<dbReference type="KEGG" id="mde:101887890"/>
<evidence type="ECO:0000259" key="2">
    <source>
        <dbReference type="PROSITE" id="PS50103"/>
    </source>
</evidence>
<dbReference type="PANTHER" id="PTHR22948">
    <property type="entry name" value="TUDOR DOMAIN CONTAINING PROTEIN"/>
    <property type="match status" value="1"/>
</dbReference>
<keyword evidence="1" id="KW-0479">Metal-binding</keyword>
<dbReference type="AlphaFoldDB" id="A0A1I8MCN7"/>
<gene>
    <name evidence="4" type="primary">101887890</name>
    <name evidence="6" type="synonym">LOC101887890</name>
</gene>
<dbReference type="InterPro" id="IPR050621">
    <property type="entry name" value="Tudor_domain_containing"/>
</dbReference>
<evidence type="ECO:0000313" key="4">
    <source>
        <dbReference type="EnsemblMetazoa" id="MDOA003549-PA"/>
    </source>
</evidence>